<evidence type="ECO:0000259" key="1">
    <source>
        <dbReference type="Pfam" id="PF00501"/>
    </source>
</evidence>
<dbReference type="AlphaFoldDB" id="W5Y2D8"/>
<dbReference type="PATRIC" id="fig|1224164.3.peg.1724"/>
<dbReference type="InterPro" id="IPR000873">
    <property type="entry name" value="AMP-dep_synth/lig_dom"/>
</dbReference>
<dbReference type="RefSeq" id="WP_025253111.1">
    <property type="nucleotide sequence ID" value="NZ_CP004353.1"/>
</dbReference>
<reference evidence="3 4" key="1">
    <citation type="submission" date="2013-02" db="EMBL/GenBank/DDBJ databases">
        <title>The complete genome sequence of Corynebacterium vitaeruminis DSM 20294.</title>
        <authorList>
            <person name="Ruckert C."/>
            <person name="Albersmeier A."/>
            <person name="Kalinowski J."/>
        </authorList>
    </citation>
    <scope>NUCLEOTIDE SEQUENCE [LARGE SCALE GENOMIC DNA]</scope>
    <source>
        <strain evidence="4">ATCC 10234</strain>
    </source>
</reference>
<dbReference type="InterPro" id="IPR045851">
    <property type="entry name" value="AMP-bd_C_sf"/>
</dbReference>
<dbReference type="Gene3D" id="3.30.300.30">
    <property type="match status" value="1"/>
</dbReference>
<dbReference type="KEGG" id="cvt:B843_08545"/>
<dbReference type="Gene3D" id="3.40.50.12780">
    <property type="entry name" value="N-terminal domain of ligase-like"/>
    <property type="match status" value="1"/>
</dbReference>
<evidence type="ECO:0000259" key="2">
    <source>
        <dbReference type="Pfam" id="PF13193"/>
    </source>
</evidence>
<protein>
    <submittedName>
        <fullName evidence="3">Acyl-CoA synthetase</fullName>
    </submittedName>
</protein>
<dbReference type="PANTHER" id="PTHR43767:SF1">
    <property type="entry name" value="NONRIBOSOMAL PEPTIDE SYNTHASE PES1 (EUROFUNG)-RELATED"/>
    <property type="match status" value="1"/>
</dbReference>
<keyword evidence="4" id="KW-1185">Reference proteome</keyword>
<feature type="domain" description="AMP-binding enzyme C-terminal" evidence="2">
    <location>
        <begin position="466"/>
        <end position="537"/>
    </location>
</feature>
<dbReference type="Pfam" id="PF13193">
    <property type="entry name" value="AMP-binding_C"/>
    <property type="match status" value="1"/>
</dbReference>
<dbReference type="eggNOG" id="COG0318">
    <property type="taxonomic scope" value="Bacteria"/>
</dbReference>
<dbReference type="STRING" id="1224164.B843_08545"/>
<dbReference type="InterPro" id="IPR042099">
    <property type="entry name" value="ANL_N_sf"/>
</dbReference>
<dbReference type="HOGENOM" id="CLU_000022_59_0_11"/>
<name>W5Y2D8_9CORY</name>
<dbReference type="SUPFAM" id="SSF56801">
    <property type="entry name" value="Acetyl-CoA synthetase-like"/>
    <property type="match status" value="1"/>
</dbReference>
<evidence type="ECO:0000313" key="3">
    <source>
        <dbReference type="EMBL" id="AHI23094.1"/>
    </source>
</evidence>
<organism evidence="3 4">
    <name type="scientific">Corynebacterium vitaeruminis DSM 20294</name>
    <dbReference type="NCBI Taxonomy" id="1224164"/>
    <lineage>
        <taxon>Bacteria</taxon>
        <taxon>Bacillati</taxon>
        <taxon>Actinomycetota</taxon>
        <taxon>Actinomycetes</taxon>
        <taxon>Mycobacteriales</taxon>
        <taxon>Corynebacteriaceae</taxon>
        <taxon>Corynebacterium</taxon>
    </lineage>
</organism>
<proteinExistence type="predicted"/>
<dbReference type="InterPro" id="IPR050237">
    <property type="entry name" value="ATP-dep_AMP-bd_enzyme"/>
</dbReference>
<dbReference type="GO" id="GO:0016878">
    <property type="term" value="F:acid-thiol ligase activity"/>
    <property type="evidence" value="ECO:0007669"/>
    <property type="project" value="UniProtKB-ARBA"/>
</dbReference>
<dbReference type="PANTHER" id="PTHR43767">
    <property type="entry name" value="LONG-CHAIN-FATTY-ACID--COA LIGASE"/>
    <property type="match status" value="1"/>
</dbReference>
<accession>W5Y2D8</accession>
<dbReference type="Proteomes" id="UP000019222">
    <property type="component" value="Chromosome"/>
</dbReference>
<feature type="domain" description="AMP-dependent synthetase/ligase" evidence="1">
    <location>
        <begin position="59"/>
        <end position="428"/>
    </location>
</feature>
<dbReference type="InterPro" id="IPR025110">
    <property type="entry name" value="AMP-bd_C"/>
</dbReference>
<dbReference type="EMBL" id="CP004353">
    <property type="protein sequence ID" value="AHI23094.1"/>
    <property type="molecule type" value="Genomic_DNA"/>
</dbReference>
<dbReference type="CDD" id="cd04433">
    <property type="entry name" value="AFD_class_I"/>
    <property type="match status" value="1"/>
</dbReference>
<gene>
    <name evidence="3" type="ORF">B843_08545</name>
</gene>
<sequence>MKYHGTYVSTRTQIDQLVRSLRPLRAAGVLRTGGWTESMNRLGAVRRWGISLAALVEMGAADFPGRVALIDDAGTLSYAMLRKQAIALAKSLRGRRTAEGRDLESLTIVACNGRGLILPMIAATYLGIGVKLLNPGCSATQLRNTMGEYPSDALFVDAEFAELAELAELPERGGAAPADHTFLTAEWSGDTTGRATLASLIDEGRTTFRHVELPARPVQQPTVIMSSGTRGVPKAVVLPVPRTPKPLGGILDALPARSGDVIQLHVSIFHAWGWCNLQLALATGSTLIARRCFDPDTEASDLARYGVNGIISAAVFLRDLLATVDERGLDASEVRYVVTAGSTIPPTLVNALNERFGDGCGVVCNFYGSTEHGQISIGRIEDLLDDPTTAGRPVMGVRLAIIGEDGAPVPQGGTGTIYSSNSMTSLGFLSDKDSADVIDEAGRLYVCGRADDMVIRGGENVHPRTIEEFLLTLPEVRDAFVIGHQEDIVATLDAYVVLNAEISDDAINELVLTNVNEFSGLNHIVRVGALPRNESGKVVPRLLPQT</sequence>
<evidence type="ECO:0000313" key="4">
    <source>
        <dbReference type="Proteomes" id="UP000019222"/>
    </source>
</evidence>
<dbReference type="Pfam" id="PF00501">
    <property type="entry name" value="AMP-binding"/>
    <property type="match status" value="1"/>
</dbReference>